<gene>
    <name evidence="3" type="primary">LOC109010370</name>
</gene>
<dbReference type="Proteomes" id="UP000235220">
    <property type="component" value="Chromosome 12"/>
</dbReference>
<evidence type="ECO:0000256" key="1">
    <source>
        <dbReference type="SAM" id="Coils"/>
    </source>
</evidence>
<sequence length="354" mass="39373">MHQPATGQENLESLDKRFKRHEDNLAFLKSRIKHLDESIHGLKGSLGRYHSENVAETVSDSSLHTEVETKILQQENSAAGILCWLKANRLSRALDLALTKDVLGVVASLARVDDENLSRLLSEYLGLDAMLAIVCKTYGGVKALENYDGEGSVNSKTGLHGLGSSIGRRINGRFLVICLEDIRSYAGGFVEDDQQRKLALPKPKLPNGQCPSGFLDYAVNMINLEGRNLSYLTASGYGLRETLFYGLFSRLQIYRTRSEMLLALSCITDGALSLDGGMIKKSGVFALGSRKDIEVKFPIASVRSNAPANYIQTEDMIRMLEWERSKIAEDMEREEQLYNTMSSVIIFPQKVEPM</sequence>
<dbReference type="OrthoDB" id="10036779at2759"/>
<dbReference type="PANTHER" id="PTHR33566">
    <property type="entry name" value="EN/SPM-LIKE TRANSPOSON-RELATED"/>
    <property type="match status" value="1"/>
</dbReference>
<name>A0A6P9DV45_JUGRE</name>
<accession>A0A6P9DV45</accession>
<evidence type="ECO:0000313" key="3">
    <source>
        <dbReference type="RefSeq" id="XP_035539139.1"/>
    </source>
</evidence>
<evidence type="ECO:0000313" key="2">
    <source>
        <dbReference type="Proteomes" id="UP000235220"/>
    </source>
</evidence>
<dbReference type="RefSeq" id="XP_035539139.1">
    <property type="nucleotide sequence ID" value="XM_035683246.1"/>
</dbReference>
<keyword evidence="1" id="KW-0175">Coiled coil</keyword>
<dbReference type="GeneID" id="109010370"/>
<dbReference type="InParanoid" id="A0A6P9DV45"/>
<reference evidence="3" key="1">
    <citation type="submission" date="2025-08" db="UniProtKB">
        <authorList>
            <consortium name="RefSeq"/>
        </authorList>
    </citation>
    <scope>IDENTIFICATION</scope>
    <source>
        <tissue evidence="3">Leaves</tissue>
    </source>
</reference>
<dbReference type="AlphaFoldDB" id="A0A6P9DV45"/>
<keyword evidence="2" id="KW-1185">Reference proteome</keyword>
<dbReference type="PANTHER" id="PTHR33566:SF9">
    <property type="entry name" value="DEFECTIVE IN MERISTEM SILENCING PROTEIN"/>
    <property type="match status" value="1"/>
</dbReference>
<feature type="coiled-coil region" evidence="1">
    <location>
        <begin position="11"/>
        <end position="38"/>
    </location>
</feature>
<dbReference type="KEGG" id="jre:109010370"/>
<protein>
    <submittedName>
        <fullName evidence="3">Protein DEFECTIVE IN MERISTEM SILENCING 3-like</fullName>
    </submittedName>
</protein>
<proteinExistence type="predicted"/>
<organism evidence="2 3">
    <name type="scientific">Juglans regia</name>
    <name type="common">English walnut</name>
    <dbReference type="NCBI Taxonomy" id="51240"/>
    <lineage>
        <taxon>Eukaryota</taxon>
        <taxon>Viridiplantae</taxon>
        <taxon>Streptophyta</taxon>
        <taxon>Embryophyta</taxon>
        <taxon>Tracheophyta</taxon>
        <taxon>Spermatophyta</taxon>
        <taxon>Magnoliopsida</taxon>
        <taxon>eudicotyledons</taxon>
        <taxon>Gunneridae</taxon>
        <taxon>Pentapetalae</taxon>
        <taxon>rosids</taxon>
        <taxon>fabids</taxon>
        <taxon>Fagales</taxon>
        <taxon>Juglandaceae</taxon>
        <taxon>Juglans</taxon>
    </lineage>
</organism>